<dbReference type="InterPro" id="IPR016186">
    <property type="entry name" value="C-type_lectin-like/link_sf"/>
</dbReference>
<dbReference type="SMART" id="SM00034">
    <property type="entry name" value="CLECT"/>
    <property type="match status" value="1"/>
</dbReference>
<dbReference type="Gene3D" id="3.10.100.10">
    <property type="entry name" value="Mannose-Binding Protein A, subunit A"/>
    <property type="match status" value="1"/>
</dbReference>
<dbReference type="PANTHER" id="PTHR22803">
    <property type="entry name" value="MANNOSE, PHOSPHOLIPASE, LECTIN RECEPTOR RELATED"/>
    <property type="match status" value="1"/>
</dbReference>
<dbReference type="InterPro" id="IPR001304">
    <property type="entry name" value="C-type_lectin-like"/>
</dbReference>
<keyword evidence="3" id="KW-1185">Reference proteome</keyword>
<evidence type="ECO:0000313" key="4">
    <source>
        <dbReference type="RefSeq" id="XP_070141478.1"/>
    </source>
</evidence>
<dbReference type="Proteomes" id="UP001652661">
    <property type="component" value="Chromosome 2L"/>
</dbReference>
<keyword evidence="1" id="KW-0732">Signal</keyword>
<dbReference type="InterPro" id="IPR016187">
    <property type="entry name" value="CTDL_fold"/>
</dbReference>
<dbReference type="SUPFAM" id="SSF56436">
    <property type="entry name" value="C-type lectin-like"/>
    <property type="match status" value="1"/>
</dbReference>
<reference evidence="3" key="1">
    <citation type="submission" date="2025-05" db="UniProtKB">
        <authorList>
            <consortium name="RefSeq"/>
        </authorList>
    </citation>
    <scope>NUCLEOTIDE SEQUENCE [LARGE SCALE GENOMIC DNA]</scope>
    <source>
        <strain evidence="3">14028-0561.14</strain>
    </source>
</reference>
<evidence type="ECO:0000259" key="2">
    <source>
        <dbReference type="PROSITE" id="PS50041"/>
    </source>
</evidence>
<dbReference type="RefSeq" id="XP_070141478.1">
    <property type="nucleotide sequence ID" value="XM_070285377.1"/>
</dbReference>
<feature type="signal peptide" evidence="1">
    <location>
        <begin position="1"/>
        <end position="21"/>
    </location>
</feature>
<dbReference type="PROSITE" id="PS50041">
    <property type="entry name" value="C_TYPE_LECTIN_2"/>
    <property type="match status" value="1"/>
</dbReference>
<proteinExistence type="predicted"/>
<gene>
    <name evidence="4" type="primary">LOC138928352</name>
</gene>
<feature type="chain" id="PRO_5047044578" evidence="1">
    <location>
        <begin position="22"/>
        <end position="145"/>
    </location>
</feature>
<dbReference type="Pfam" id="PF00059">
    <property type="entry name" value="Lectin_C"/>
    <property type="match status" value="1"/>
</dbReference>
<reference evidence="4" key="2">
    <citation type="submission" date="2025-08" db="UniProtKB">
        <authorList>
            <consortium name="RefSeq"/>
        </authorList>
    </citation>
    <scope>IDENTIFICATION</scope>
    <source>
        <strain evidence="4">14028-0561.14</strain>
        <tissue evidence="4">Whole fly</tissue>
    </source>
</reference>
<protein>
    <submittedName>
        <fullName evidence="4">C-type lectin 37Db-like</fullName>
    </submittedName>
</protein>
<dbReference type="GeneID" id="138928352"/>
<dbReference type="CDD" id="cd00037">
    <property type="entry name" value="CLECT"/>
    <property type="match status" value="1"/>
</dbReference>
<organism evidence="3 4">
    <name type="scientific">Drosophila kikkawai</name>
    <name type="common">Fruit fly</name>
    <dbReference type="NCBI Taxonomy" id="30033"/>
    <lineage>
        <taxon>Eukaryota</taxon>
        <taxon>Metazoa</taxon>
        <taxon>Ecdysozoa</taxon>
        <taxon>Arthropoda</taxon>
        <taxon>Hexapoda</taxon>
        <taxon>Insecta</taxon>
        <taxon>Pterygota</taxon>
        <taxon>Neoptera</taxon>
        <taxon>Endopterygota</taxon>
        <taxon>Diptera</taxon>
        <taxon>Brachycera</taxon>
        <taxon>Muscomorpha</taxon>
        <taxon>Ephydroidea</taxon>
        <taxon>Drosophilidae</taxon>
        <taxon>Drosophila</taxon>
        <taxon>Sophophora</taxon>
    </lineage>
</organism>
<sequence>MLGYSAIILFSLALPGLQAAARPPAQFELIGSRYFYIEKNTTLDWFEAARTCRRMGGELATIQSQQELHQIVPKLEWDSKYWLSLNDLLHEGTFVSISSAQPEPFFNWRKGQPDNYNFNEHCVRAINYYMYDSPCDSKARFICEA</sequence>
<accession>A0ABM4GFI9</accession>
<dbReference type="InterPro" id="IPR050111">
    <property type="entry name" value="C-type_lectin/snaclec_domain"/>
</dbReference>
<evidence type="ECO:0000313" key="3">
    <source>
        <dbReference type="Proteomes" id="UP001652661"/>
    </source>
</evidence>
<evidence type="ECO:0000256" key="1">
    <source>
        <dbReference type="SAM" id="SignalP"/>
    </source>
</evidence>
<name>A0ABM4GFI9_DROKI</name>
<feature type="domain" description="C-type lectin" evidence="2">
    <location>
        <begin position="30"/>
        <end position="144"/>
    </location>
</feature>